<evidence type="ECO:0000256" key="3">
    <source>
        <dbReference type="ARBA" id="ARBA00014772"/>
    </source>
</evidence>
<accession>A0A8S3XFD1</accession>
<organism evidence="10 11">
    <name type="scientific">Parnassius apollo</name>
    <name type="common">Apollo butterfly</name>
    <name type="synonym">Papilio apollo</name>
    <dbReference type="NCBI Taxonomy" id="110799"/>
    <lineage>
        <taxon>Eukaryota</taxon>
        <taxon>Metazoa</taxon>
        <taxon>Ecdysozoa</taxon>
        <taxon>Arthropoda</taxon>
        <taxon>Hexapoda</taxon>
        <taxon>Insecta</taxon>
        <taxon>Pterygota</taxon>
        <taxon>Neoptera</taxon>
        <taxon>Endopterygota</taxon>
        <taxon>Lepidoptera</taxon>
        <taxon>Glossata</taxon>
        <taxon>Ditrysia</taxon>
        <taxon>Papilionoidea</taxon>
        <taxon>Papilionidae</taxon>
        <taxon>Parnassiinae</taxon>
        <taxon>Parnassini</taxon>
        <taxon>Parnassius</taxon>
        <taxon>Parnassius</taxon>
    </lineage>
</organism>
<sequence length="531" mass="63375">MHGRVKVRTTEEEKLRKEKERQEKLKVFKNVMQKIHHKRQQHEYDKELLELTGKVLVSNPDIYTLWNIRREILEQIRKSKSDEEELTKLFNDELGVTEYCLKINPKSYCAWHQREWVLTTRSDPDWKKELNLCNTYLKLDERNFHTWDYRRFVVSQCKPPLQDEFDFTTEKLLDNFSNYSAWHYRSKMLLQLYPDVEGGRPIQDKHHKHELKMVQNAAFTDPDDTSAWFYQRWLLGAVKTVTSLVVCTVTQMKTTVAFSKQVSHNYVQSKTRIFFDNVAINGDWISCNGNNHDCLWIFKHNVTINDDIDVKVEYEDEYEGHYVLKCVKYKPFIYIGKSEICFQNKYSQPVIEELNEQLESCRQLLLLEPDNKWTLLTTTVFLHCINAKLYHNEAIVNIKNLKNLDEQRAGYYNDLISKWNIENQLPLDYEYENLVFRPSFSDKLTSLPHLQYYSFCEIIDLSNQYLSSNILPSLKYLQHCKILILRNNKLHTLKGFPSIELEKLDIQGNEDISEEELENFKKNHDFITIFN</sequence>
<name>A0A8S3XFD1_PARAO</name>
<evidence type="ECO:0000313" key="11">
    <source>
        <dbReference type="Proteomes" id="UP000691718"/>
    </source>
</evidence>
<evidence type="ECO:0000256" key="7">
    <source>
        <dbReference type="ARBA" id="ARBA00031267"/>
    </source>
</evidence>
<dbReference type="AlphaFoldDB" id="A0A8S3XFD1"/>
<dbReference type="PANTHER" id="PTHR11129:SF2">
    <property type="entry name" value="GERANYLGERANYL TRANSFERASE TYPE-2 SUBUNIT ALPHA"/>
    <property type="match status" value="1"/>
</dbReference>
<dbReference type="GO" id="GO:0004663">
    <property type="term" value="F:Rab geranylgeranyltransferase activity"/>
    <property type="evidence" value="ECO:0007669"/>
    <property type="project" value="UniProtKB-UniRule"/>
</dbReference>
<gene>
    <name evidence="10" type="ORF">PAPOLLO_LOCUS17710</name>
</gene>
<dbReference type="EMBL" id="CAJQZP010001146">
    <property type="protein sequence ID" value="CAG5022184.1"/>
    <property type="molecule type" value="Genomic_DNA"/>
</dbReference>
<evidence type="ECO:0000256" key="9">
    <source>
        <dbReference type="RuleBase" id="RU367120"/>
    </source>
</evidence>
<comment type="function">
    <text evidence="9">Catalyzes the transfer of a geranyl-geranyl moiety from geranyl-geranyl pyrophosphate to cysteines occuring in specific C-terminal amino acid sequences.</text>
</comment>
<evidence type="ECO:0000256" key="4">
    <source>
        <dbReference type="ARBA" id="ARBA00022602"/>
    </source>
</evidence>
<evidence type="ECO:0000256" key="1">
    <source>
        <dbReference type="ARBA" id="ARBA00006734"/>
    </source>
</evidence>
<evidence type="ECO:0000256" key="5">
    <source>
        <dbReference type="ARBA" id="ARBA00022679"/>
    </source>
</evidence>
<dbReference type="FunFam" id="1.25.40.120:FF:000035">
    <property type="entry name" value="Geranylgeranyl transferase type-2 subunit alpha"/>
    <property type="match status" value="1"/>
</dbReference>
<protein>
    <recommendedName>
        <fullName evidence="3 9">Geranylgeranyl transferase type-2 subunit alpha</fullName>
        <ecNumber evidence="2 9">2.5.1.60</ecNumber>
    </recommendedName>
    <alternativeName>
        <fullName evidence="7 9">Geranylgeranyl transferase type II subunit alpha</fullName>
    </alternativeName>
</protein>
<dbReference type="GO" id="GO:0097354">
    <property type="term" value="P:prenylation"/>
    <property type="evidence" value="ECO:0007669"/>
    <property type="project" value="UniProtKB-UniRule"/>
</dbReference>
<comment type="similarity">
    <text evidence="1 9">Belongs to the protein prenyltransferase subunit alpha family.</text>
</comment>
<keyword evidence="4 9" id="KW-0637">Prenyltransferase</keyword>
<dbReference type="Proteomes" id="UP000691718">
    <property type="component" value="Unassembled WGS sequence"/>
</dbReference>
<keyword evidence="6" id="KW-0677">Repeat</keyword>
<dbReference type="EC" id="2.5.1.60" evidence="2 9"/>
<keyword evidence="11" id="KW-1185">Reference proteome</keyword>
<comment type="caution">
    <text evidence="10">The sequence shown here is derived from an EMBL/GenBank/DDBJ whole genome shotgun (WGS) entry which is preliminary data.</text>
</comment>
<dbReference type="OrthoDB" id="1658at2759"/>
<dbReference type="GO" id="GO:0005968">
    <property type="term" value="C:Rab-protein geranylgeranyltransferase complex"/>
    <property type="evidence" value="ECO:0007669"/>
    <property type="project" value="TreeGrafter"/>
</dbReference>
<keyword evidence="5 9" id="KW-0808">Transferase</keyword>
<evidence type="ECO:0000256" key="2">
    <source>
        <dbReference type="ARBA" id="ARBA00012656"/>
    </source>
</evidence>
<dbReference type="PROSITE" id="PS51147">
    <property type="entry name" value="PFTA"/>
    <property type="match status" value="4"/>
</dbReference>
<reference evidence="10" key="1">
    <citation type="submission" date="2021-04" db="EMBL/GenBank/DDBJ databases">
        <authorList>
            <person name="Tunstrom K."/>
        </authorList>
    </citation>
    <scope>NUCLEOTIDE SEQUENCE</scope>
</reference>
<evidence type="ECO:0000313" key="10">
    <source>
        <dbReference type="EMBL" id="CAG5022184.1"/>
    </source>
</evidence>
<dbReference type="Pfam" id="PF01239">
    <property type="entry name" value="PPTA"/>
    <property type="match status" value="5"/>
</dbReference>
<proteinExistence type="inferred from homology"/>
<dbReference type="PANTHER" id="PTHR11129">
    <property type="entry name" value="PROTEIN FARNESYLTRANSFERASE ALPHA SUBUNIT/RAB GERANYLGERANYL TRANSFERASE ALPHA SUBUNIT"/>
    <property type="match status" value="1"/>
</dbReference>
<comment type="catalytic activity">
    <reaction evidence="8 9">
        <text>geranylgeranyl diphosphate + L-cysteinyl-[protein] = S-geranylgeranyl-L-cysteinyl-[protein] + diphosphate</text>
        <dbReference type="Rhea" id="RHEA:21240"/>
        <dbReference type="Rhea" id="RHEA-COMP:10131"/>
        <dbReference type="Rhea" id="RHEA-COMP:11537"/>
        <dbReference type="ChEBI" id="CHEBI:29950"/>
        <dbReference type="ChEBI" id="CHEBI:33019"/>
        <dbReference type="ChEBI" id="CHEBI:57533"/>
        <dbReference type="ChEBI" id="CHEBI:86021"/>
        <dbReference type="EC" id="2.5.1.60"/>
    </reaction>
</comment>
<evidence type="ECO:0000256" key="6">
    <source>
        <dbReference type="ARBA" id="ARBA00022737"/>
    </source>
</evidence>
<evidence type="ECO:0000256" key="8">
    <source>
        <dbReference type="ARBA" id="ARBA00047658"/>
    </source>
</evidence>
<dbReference type="InterPro" id="IPR002088">
    <property type="entry name" value="Prenyl_trans_a"/>
</dbReference>